<organism evidence="2 3">
    <name type="scientific">Paraherbaspirillum soli</name>
    <dbReference type="NCBI Taxonomy" id="631222"/>
    <lineage>
        <taxon>Bacteria</taxon>
        <taxon>Pseudomonadati</taxon>
        <taxon>Pseudomonadota</taxon>
        <taxon>Betaproteobacteria</taxon>
        <taxon>Burkholderiales</taxon>
        <taxon>Oxalobacteraceae</taxon>
        <taxon>Paraherbaspirillum</taxon>
    </lineage>
</organism>
<protein>
    <submittedName>
        <fullName evidence="2">Uncharacterized protein</fullName>
    </submittedName>
</protein>
<keyword evidence="3" id="KW-1185">Reference proteome</keyword>
<proteinExistence type="predicted"/>
<sequence>MNNTHDRIGGRLEKPTAGFGKPANPGPVMLARSVRLQVLQLRRPDLGPLATVFRGVLEFSETSNKKGAIGSFFIAGNARLMLFKQCSVTSNSFVQRLA</sequence>
<dbReference type="EMBL" id="JBHSMT010000014">
    <property type="protein sequence ID" value="MFC5474391.1"/>
    <property type="molecule type" value="Genomic_DNA"/>
</dbReference>
<comment type="caution">
    <text evidence="2">The sequence shown here is derived from an EMBL/GenBank/DDBJ whole genome shotgun (WGS) entry which is preliminary data.</text>
</comment>
<feature type="region of interest" description="Disordered" evidence="1">
    <location>
        <begin position="1"/>
        <end position="25"/>
    </location>
</feature>
<gene>
    <name evidence="2" type="ORF">ACFPM8_10515</name>
</gene>
<dbReference type="RefSeq" id="WP_378997495.1">
    <property type="nucleotide sequence ID" value="NZ_JBHSMT010000014.1"/>
</dbReference>
<evidence type="ECO:0000256" key="1">
    <source>
        <dbReference type="SAM" id="MobiDB-lite"/>
    </source>
</evidence>
<evidence type="ECO:0000313" key="3">
    <source>
        <dbReference type="Proteomes" id="UP001596045"/>
    </source>
</evidence>
<name>A0ABW0MBT6_9BURK</name>
<dbReference type="Proteomes" id="UP001596045">
    <property type="component" value="Unassembled WGS sequence"/>
</dbReference>
<reference evidence="3" key="1">
    <citation type="journal article" date="2019" name="Int. J. Syst. Evol. Microbiol.">
        <title>The Global Catalogue of Microorganisms (GCM) 10K type strain sequencing project: providing services to taxonomists for standard genome sequencing and annotation.</title>
        <authorList>
            <consortium name="The Broad Institute Genomics Platform"/>
            <consortium name="The Broad Institute Genome Sequencing Center for Infectious Disease"/>
            <person name="Wu L."/>
            <person name="Ma J."/>
        </authorList>
    </citation>
    <scope>NUCLEOTIDE SEQUENCE [LARGE SCALE GENOMIC DNA]</scope>
    <source>
        <strain evidence="3">JCM 17066</strain>
    </source>
</reference>
<feature type="compositionally biased region" description="Basic and acidic residues" evidence="1">
    <location>
        <begin position="1"/>
        <end position="14"/>
    </location>
</feature>
<evidence type="ECO:0000313" key="2">
    <source>
        <dbReference type="EMBL" id="MFC5474391.1"/>
    </source>
</evidence>
<accession>A0ABW0MBT6</accession>